<evidence type="ECO:0000256" key="1">
    <source>
        <dbReference type="ARBA" id="ARBA00022737"/>
    </source>
</evidence>
<dbReference type="Pfam" id="PF01473">
    <property type="entry name" value="Choline_bind_1"/>
    <property type="match status" value="2"/>
</dbReference>
<protein>
    <submittedName>
        <fullName evidence="2">Uncharacterized protein</fullName>
    </submittedName>
</protein>
<dbReference type="Proteomes" id="UP000789738">
    <property type="component" value="Unassembled WGS sequence"/>
</dbReference>
<dbReference type="InterPro" id="IPR018337">
    <property type="entry name" value="Cell_wall/Cho-bd_repeat"/>
</dbReference>
<proteinExistence type="predicted"/>
<name>A0AA86JRK8_9CLOT</name>
<dbReference type="RefSeq" id="WP_342350614.1">
    <property type="nucleotide sequence ID" value="NZ_CAKJVE010000004.1"/>
</dbReference>
<dbReference type="EMBL" id="CAKJVE010000004">
    <property type="protein sequence ID" value="CAG9711056.1"/>
    <property type="molecule type" value="Genomic_DNA"/>
</dbReference>
<dbReference type="AlphaFoldDB" id="A0AA86JRK8"/>
<evidence type="ECO:0000313" key="2">
    <source>
        <dbReference type="EMBL" id="CAG9711056.1"/>
    </source>
</evidence>
<sequence length="100" mass="11853">MSDVISSSNTENILSEAQSSENIKNGWVLENDKWYYYEGNKKLTTEWVKSNDRWYYLEKMDIWLKTGFRLQRIMTGIMHSKMKLLIMAKPFMKGKYVLAG</sequence>
<evidence type="ECO:0000313" key="3">
    <source>
        <dbReference type="Proteomes" id="UP000789738"/>
    </source>
</evidence>
<dbReference type="SUPFAM" id="SSF69360">
    <property type="entry name" value="Cell wall binding repeat"/>
    <property type="match status" value="1"/>
</dbReference>
<comment type="caution">
    <text evidence="2">The sequence shown here is derived from an EMBL/GenBank/DDBJ whole genome shotgun (WGS) entry which is preliminary data.</text>
</comment>
<organism evidence="2 3">
    <name type="scientific">Clostridium neonatale</name>
    <dbReference type="NCBI Taxonomy" id="137838"/>
    <lineage>
        <taxon>Bacteria</taxon>
        <taxon>Bacillati</taxon>
        <taxon>Bacillota</taxon>
        <taxon>Clostridia</taxon>
        <taxon>Eubacteriales</taxon>
        <taxon>Clostridiaceae</taxon>
        <taxon>Clostridium</taxon>
    </lineage>
</organism>
<reference evidence="2" key="1">
    <citation type="submission" date="2021-10" db="EMBL/GenBank/DDBJ databases">
        <authorList>
            <person name="Mesa V."/>
        </authorList>
    </citation>
    <scope>NUCLEOTIDE SEQUENCE</scope>
    <source>
        <strain evidence="2">CC3_PB</strain>
    </source>
</reference>
<keyword evidence="1" id="KW-0677">Repeat</keyword>
<gene>
    <name evidence="2" type="ORF">CNEO_45045</name>
</gene>
<dbReference type="Gene3D" id="2.10.270.10">
    <property type="entry name" value="Cholin Binding"/>
    <property type="match status" value="1"/>
</dbReference>
<accession>A0AA86JRK8</accession>